<name>A0A1H8DPD4_9BACT</name>
<evidence type="ECO:0000259" key="2">
    <source>
        <dbReference type="Pfam" id="PF25954"/>
    </source>
</evidence>
<feature type="domain" description="YknX-like C-terminal permuted SH3-like" evidence="4">
    <location>
        <begin position="354"/>
        <end position="415"/>
    </location>
</feature>
<dbReference type="NCBIfam" id="TIGR01730">
    <property type="entry name" value="RND_mfp"/>
    <property type="match status" value="1"/>
</dbReference>
<accession>A0A1H8DPD4</accession>
<dbReference type="EMBL" id="FOBB01000008">
    <property type="protein sequence ID" value="SEN09142.1"/>
    <property type="molecule type" value="Genomic_DNA"/>
</dbReference>
<dbReference type="Pfam" id="PF25973">
    <property type="entry name" value="BSH_CzcB"/>
    <property type="match status" value="1"/>
</dbReference>
<evidence type="ECO:0000256" key="1">
    <source>
        <dbReference type="ARBA" id="ARBA00009477"/>
    </source>
</evidence>
<evidence type="ECO:0000259" key="3">
    <source>
        <dbReference type="Pfam" id="PF25973"/>
    </source>
</evidence>
<keyword evidence="6" id="KW-1185">Reference proteome</keyword>
<dbReference type="Pfam" id="PF25989">
    <property type="entry name" value="YknX_C"/>
    <property type="match status" value="1"/>
</dbReference>
<dbReference type="PANTHER" id="PTHR30469">
    <property type="entry name" value="MULTIDRUG RESISTANCE PROTEIN MDTA"/>
    <property type="match status" value="1"/>
</dbReference>
<proteinExistence type="inferred from homology"/>
<dbReference type="PANTHER" id="PTHR30469:SF37">
    <property type="entry name" value="RAGD PROTEIN"/>
    <property type="match status" value="1"/>
</dbReference>
<organism evidence="5 6">
    <name type="scientific">Chitinophaga rupis</name>
    <dbReference type="NCBI Taxonomy" id="573321"/>
    <lineage>
        <taxon>Bacteria</taxon>
        <taxon>Pseudomonadati</taxon>
        <taxon>Bacteroidota</taxon>
        <taxon>Chitinophagia</taxon>
        <taxon>Chitinophagales</taxon>
        <taxon>Chitinophagaceae</taxon>
        <taxon>Chitinophaga</taxon>
    </lineage>
</organism>
<comment type="similarity">
    <text evidence="1">Belongs to the membrane fusion protein (MFP) (TC 8.A.1) family.</text>
</comment>
<dbReference type="InterPro" id="IPR006143">
    <property type="entry name" value="RND_pump_MFP"/>
</dbReference>
<dbReference type="InterPro" id="IPR058637">
    <property type="entry name" value="YknX-like_C"/>
</dbReference>
<dbReference type="GO" id="GO:0015562">
    <property type="term" value="F:efflux transmembrane transporter activity"/>
    <property type="evidence" value="ECO:0007669"/>
    <property type="project" value="TreeGrafter"/>
</dbReference>
<dbReference type="Proteomes" id="UP000198984">
    <property type="component" value="Unassembled WGS sequence"/>
</dbReference>
<feature type="domain" description="CzcB-like barrel-sandwich hybrid" evidence="3">
    <location>
        <begin position="122"/>
        <end position="252"/>
    </location>
</feature>
<reference evidence="5 6" key="1">
    <citation type="submission" date="2016-10" db="EMBL/GenBank/DDBJ databases">
        <authorList>
            <person name="de Groot N.N."/>
        </authorList>
    </citation>
    <scope>NUCLEOTIDE SEQUENCE [LARGE SCALE GENOMIC DNA]</scope>
    <source>
        <strain evidence="5 6">DSM 21039</strain>
    </source>
</reference>
<dbReference type="InterPro" id="IPR058792">
    <property type="entry name" value="Beta-barrel_RND_2"/>
</dbReference>
<dbReference type="GO" id="GO:1990281">
    <property type="term" value="C:efflux pump complex"/>
    <property type="evidence" value="ECO:0007669"/>
    <property type="project" value="TreeGrafter"/>
</dbReference>
<evidence type="ECO:0000313" key="5">
    <source>
        <dbReference type="EMBL" id="SEN09142.1"/>
    </source>
</evidence>
<protein>
    <submittedName>
        <fullName evidence="5">RND family efflux transporter, MFP subunit</fullName>
    </submittedName>
</protein>
<dbReference type="Gene3D" id="2.40.420.20">
    <property type="match status" value="1"/>
</dbReference>
<dbReference type="SUPFAM" id="SSF111369">
    <property type="entry name" value="HlyD-like secretion proteins"/>
    <property type="match status" value="1"/>
</dbReference>
<feature type="domain" description="CusB-like beta-barrel" evidence="2">
    <location>
        <begin position="273"/>
        <end position="344"/>
    </location>
</feature>
<evidence type="ECO:0000259" key="4">
    <source>
        <dbReference type="Pfam" id="PF25989"/>
    </source>
</evidence>
<dbReference type="AlphaFoldDB" id="A0A1H8DPD4"/>
<evidence type="ECO:0000313" key="6">
    <source>
        <dbReference type="Proteomes" id="UP000198984"/>
    </source>
</evidence>
<dbReference type="STRING" id="573321.SAMN04488505_10863"/>
<dbReference type="InterPro" id="IPR058647">
    <property type="entry name" value="BSH_CzcB-like"/>
</dbReference>
<dbReference type="Gene3D" id="1.10.287.470">
    <property type="entry name" value="Helix hairpin bin"/>
    <property type="match status" value="1"/>
</dbReference>
<dbReference type="Gene3D" id="2.40.30.170">
    <property type="match status" value="1"/>
</dbReference>
<dbReference type="Gene3D" id="2.40.50.100">
    <property type="match status" value="1"/>
</dbReference>
<sequence length="428" mass="46552">MSEHIKANKIHFMKRSMINISHMGTCICGVLPMQVRDKLSGQIKKTKNMRMKPELKNALFLLPVVVLAVILQSCGSSKAENEKPTKETAAAAPALEAFTLQKGELSSSIQIPGELVAFQRVDLYAKVSSFVKKLYVDVGSEVSTGQLLVTMEAPEVNSQLSGAESRLKSQEAVYLSSKATYDRLLETSKTPGTVSQNDLDIAFAKQKSDLAQLEAAKASYNEVGANRNYLEIRAPFSGVISRRNVSAGAYVGPAGKGSDLPIFTLQEQKKLRLVVSVPEAYIGYLGNKSEVDFTAKSLPNQKFKAKITRLSGVLDERLRAQSIEMDVENKDKKLLPGMVAEVSIPLTSADAAAFVVPSSAVLNSTQGVYIIKVANNKADWVPVKTGRRVDNRTEIFGDLALNDVIVKTASEEVRDSSVLKNVKVIAEK</sequence>
<gene>
    <name evidence="5" type="ORF">SAMN04488505_10863</name>
</gene>
<dbReference type="Pfam" id="PF25954">
    <property type="entry name" value="Beta-barrel_RND_2"/>
    <property type="match status" value="1"/>
</dbReference>